<evidence type="ECO:0000259" key="4">
    <source>
        <dbReference type="Pfam" id="PF18809"/>
    </source>
</evidence>
<dbReference type="InterPro" id="IPR049522">
    <property type="entry name" value="ART-PolyVal_dom"/>
</dbReference>
<feature type="compositionally biased region" description="Basic and acidic residues" evidence="1">
    <location>
        <begin position="268"/>
        <end position="277"/>
    </location>
</feature>
<evidence type="ECO:0000313" key="7">
    <source>
        <dbReference type="Proteomes" id="UP000192902"/>
    </source>
</evidence>
<feature type="region of interest" description="Disordered" evidence="1">
    <location>
        <begin position="805"/>
        <end position="858"/>
    </location>
</feature>
<feature type="region of interest" description="Disordered" evidence="1">
    <location>
        <begin position="449"/>
        <end position="475"/>
    </location>
</feature>
<feature type="region of interest" description="Disordered" evidence="1">
    <location>
        <begin position="215"/>
        <end position="277"/>
    </location>
</feature>
<feature type="compositionally biased region" description="Polar residues" evidence="1">
    <location>
        <begin position="254"/>
        <end position="267"/>
    </location>
</feature>
<dbReference type="InterPro" id="IPR041301">
    <property type="entry name" value="PBECR3"/>
</dbReference>
<dbReference type="Proteomes" id="UP000192902">
    <property type="component" value="Chromosome"/>
</dbReference>
<dbReference type="KEGG" id="ccun:CCUN_0462"/>
<evidence type="ECO:0000259" key="2">
    <source>
        <dbReference type="Pfam" id="PF18760"/>
    </source>
</evidence>
<protein>
    <submittedName>
        <fullName evidence="6">Crystallin beta/gamma motif-containing protein</fullName>
    </submittedName>
</protein>
<dbReference type="STRING" id="1121267.CCUN_0462"/>
<evidence type="ECO:0000256" key="1">
    <source>
        <dbReference type="SAM" id="MobiDB-lite"/>
    </source>
</evidence>
<accession>A0A1W6BVI6</accession>
<dbReference type="EMBL" id="CP020867">
    <property type="protein sequence ID" value="ARJ56106.1"/>
    <property type="molecule type" value="Genomic_DNA"/>
</dbReference>
<proteinExistence type="predicted"/>
<feature type="domain" description="ART-PolyVal-like" evidence="2">
    <location>
        <begin position="1144"/>
        <end position="1240"/>
    </location>
</feature>
<reference evidence="6 7" key="1">
    <citation type="submission" date="2017-04" db="EMBL/GenBank/DDBJ databases">
        <title>Complete genome sequence of the Campylobacter cuniculorum type strain LMG24588.</title>
        <authorList>
            <person name="Miller W.G."/>
            <person name="Yee E."/>
            <person name="Revez J."/>
            <person name="Bono J.L."/>
            <person name="Rossi M."/>
        </authorList>
    </citation>
    <scope>NUCLEOTIDE SEQUENCE [LARGE SCALE GENOMIC DNA]</scope>
    <source>
        <strain evidence="6 7">LMG 24588</strain>
    </source>
</reference>
<dbReference type="RefSeq" id="WP_164502907.1">
    <property type="nucleotide sequence ID" value="NZ_CP020867.1"/>
</dbReference>
<feature type="compositionally biased region" description="Polar residues" evidence="1">
    <location>
        <begin position="450"/>
        <end position="462"/>
    </location>
</feature>
<dbReference type="Pfam" id="PF18809">
    <property type="entry name" value="PBECR1"/>
    <property type="match status" value="1"/>
</dbReference>
<evidence type="ECO:0000259" key="3">
    <source>
        <dbReference type="Pfam" id="PF18798"/>
    </source>
</evidence>
<dbReference type="Pfam" id="PF18812">
    <property type="entry name" value="PBECR3"/>
    <property type="match status" value="1"/>
</dbReference>
<gene>
    <name evidence="6" type="ORF">CCUN_0462</name>
</gene>
<dbReference type="InterPro" id="IPR041092">
    <property type="entry name" value="PBECR1"/>
</dbReference>
<organism evidence="6 7">
    <name type="scientific">Campylobacter cuniculorum DSM 23162 = LMG 24588</name>
    <dbReference type="NCBI Taxonomy" id="1121267"/>
    <lineage>
        <taxon>Bacteria</taxon>
        <taxon>Pseudomonadati</taxon>
        <taxon>Campylobacterota</taxon>
        <taxon>Epsilonproteobacteria</taxon>
        <taxon>Campylobacterales</taxon>
        <taxon>Campylobacteraceae</taxon>
        <taxon>Campylobacter</taxon>
    </lineage>
</organism>
<dbReference type="Pfam" id="PF18798">
    <property type="entry name" value="LPD3"/>
    <property type="match status" value="1"/>
</dbReference>
<evidence type="ECO:0000259" key="5">
    <source>
        <dbReference type="Pfam" id="PF18812"/>
    </source>
</evidence>
<feature type="compositionally biased region" description="Polar residues" evidence="1">
    <location>
        <begin position="849"/>
        <end position="858"/>
    </location>
</feature>
<feature type="domain" description="Phage-Barnase-EndoU-ColicinE5/D-RelE like nuclease 3" evidence="5">
    <location>
        <begin position="1531"/>
        <end position="1651"/>
    </location>
</feature>
<dbReference type="Pfam" id="PF18760">
    <property type="entry name" value="ART-PolyVal"/>
    <property type="match status" value="1"/>
</dbReference>
<dbReference type="InterPro" id="IPR040824">
    <property type="entry name" value="LPD3"/>
</dbReference>
<feature type="compositionally biased region" description="Basic and acidic residues" evidence="1">
    <location>
        <begin position="215"/>
        <end position="227"/>
    </location>
</feature>
<feature type="domain" description="Phage-Barnase-EndoU-ColicinE5/D-RelE-like nuclease" evidence="4">
    <location>
        <begin position="705"/>
        <end position="792"/>
    </location>
</feature>
<dbReference type="eggNOG" id="ENOG5031DGQ">
    <property type="taxonomic scope" value="Bacteria"/>
</dbReference>
<feature type="domain" description="Large polyvalent protein-associated" evidence="3">
    <location>
        <begin position="491"/>
        <end position="612"/>
    </location>
</feature>
<sequence length="1662" mass="189349">MKIRQKELNNLDVLTQGLRQSEIKDIEISVLNTLYKDNEKQFKNGLNVFDSQGFLNALENLNNYQFKSQEAKDFIKYTKDFNKLFYNDVKIASSIFEPKATSSSSTMATSIQGSAQVKITNFLMDSILRNLSLPFFLRGGTMDQSISKRALKFQIERALNHADGLSDFKKILQSKTKTGDFSNGTRKALEQFTQALEKSEDEFYEHLKLIAKEEESQAKNAEQKQINKTEANAPEATQAKNAEQTSKEKEPLTEAQSLSRANNLTQNAKDDLTKQGLKDSKNELDNIDLNELLNAIKPEKMPKAISIDEFLSSLEAFNNKNNFLEHLLSKPDNEQRLALLNLIEPTFKNPDILIKKTENGIIKEKRLKKFSDGKDFFYLLVTKENDNLLLTGFKTNKLNTIKKELSDYDTIEYNADIIQTFIRPGSKQDLNQGLGYQNNAIISNKDLKNAKNTSEKSLNAKTQEGLKQDVQESPQETQNEMLYLNTDSPKGIKALREDLKAHLQPLLNKEIINKETNMHGVITQREMNKISSNKAVEKSLKNGFSTDEHFKASAEIKNLFENATLTETHADNKHRMNILAVHRFKSDLKINDKEATAKITLFEKKQGKNKIYTLELESLEKPTPLSIKADNAEMAVKTQSVDAPLKTPTSIVKTDSANLTQKPLKDSKEPLENEPFGVNFSAFYHKGKEAINHLLKEKQGQVKGAFYREDLGDISLVWGEAGTGKSDGFGLAKIAKYHPEVLENLDHIIKKGFFYHDEKGRPNIKLNDEIIGLRDNWKGKKIPYWIISSYKKIDDETHKAIDSMSSIKPSKENSSFTTHHEDTLTNKGLKDDETFNTKPETKELLESPAKTSPNIYQSNAHIGSGLAGGSIAGVERDEEGNMSFNPQKFLLGFLGGGLGSLTLSKGFKVLKDNPQFKEALKKELADTLAKGYDQAVQKYPFLETFNLKNHIIQTEKGRLAQANHLLNELEKREAKGIYNVTYNGKNATLIQQDLENIDSAIRYAKGDKNKGGKHIEIKHLTDSTKQGYVTDKELMSLGKDIREFLKEHEPYNEPNGSRVYEWKKDDVRFRVVINNIKREGDSNPPQLPKPLDYEIITFYSDRNLNEKMKFKNPLLRAEEKFNFNAQKAKDLMQWHKDSSPLTKDNEGLPIIFYHGSKSENVEIFKDFENGYGSFFSISKDEADLYRKNGNVGIKGLKKCFLKIKKPFLMDEVKIQSEQDYYKIAKDFKIIKDDEGNKIGTEHYKSFQELKDYFNTIKTDLENHDLTLSELDIKGSEIVIIDKEGKAYKDNFNDLKSKKLKEILGRSYIKCPIKPVDFYQNLQYNYIRNELDCAIYSFKNTDIQEYSQRSYTHISSPFKSILQSKGYDGIKFNDVQFSVFDSNQIKEITNKGSIETAEGEFKTATPKDTTKEGFKYFREQSPNIYQSNAHIGSGLAGGSLAGLEHDEEGNVSFNPQKFLLGFLGGGLGSLAVLKGFKYARELKTQAKINNKDLYNIFENIDKSTQAGSKMFILGKENLSPEVLTYIIIKNKKIAINKLNEEIAKELNFKYPKDVRRTIDFQDLKHILRRHGENSILVKKTGQKPISLNEIIHYQDLADSAEIKKLSKSRSNQDVLISIKAQDENNYIVIEQIKRKHNELALKTMYHYSGELTKEAIERLTSQK</sequence>
<evidence type="ECO:0000313" key="6">
    <source>
        <dbReference type="EMBL" id="ARJ56106.1"/>
    </source>
</evidence>
<name>A0A1W6BVI6_9BACT</name>
<feature type="compositionally biased region" description="Basic and acidic residues" evidence="1">
    <location>
        <begin position="818"/>
        <end position="845"/>
    </location>
</feature>
<feature type="compositionally biased region" description="Polar residues" evidence="1">
    <location>
        <begin position="805"/>
        <end position="817"/>
    </location>
</feature>